<proteinExistence type="predicted"/>
<evidence type="ECO:0000256" key="1">
    <source>
        <dbReference type="SAM" id="SignalP"/>
    </source>
</evidence>
<dbReference type="PANTHER" id="PTHR21666">
    <property type="entry name" value="PEPTIDASE-RELATED"/>
    <property type="match status" value="1"/>
</dbReference>
<dbReference type="EMBL" id="JBHSBI010000001">
    <property type="protein sequence ID" value="MFC4006087.1"/>
    <property type="molecule type" value="Genomic_DNA"/>
</dbReference>
<keyword evidence="1" id="KW-0732">Signal</keyword>
<evidence type="ECO:0000259" key="2">
    <source>
        <dbReference type="Pfam" id="PF01551"/>
    </source>
</evidence>
<organism evidence="3 4">
    <name type="scientific">Nonomuraea purpurea</name>
    <dbReference type="NCBI Taxonomy" id="1849276"/>
    <lineage>
        <taxon>Bacteria</taxon>
        <taxon>Bacillati</taxon>
        <taxon>Actinomycetota</taxon>
        <taxon>Actinomycetes</taxon>
        <taxon>Streptosporangiales</taxon>
        <taxon>Streptosporangiaceae</taxon>
        <taxon>Nonomuraea</taxon>
    </lineage>
</organism>
<accession>A0ABV8G136</accession>
<feature type="chain" id="PRO_5045456006" evidence="1">
    <location>
        <begin position="31"/>
        <end position="313"/>
    </location>
</feature>
<dbReference type="RefSeq" id="WP_379526247.1">
    <property type="nucleotide sequence ID" value="NZ_JBHSBI010000001.1"/>
</dbReference>
<dbReference type="SUPFAM" id="SSF51261">
    <property type="entry name" value="Duplicated hybrid motif"/>
    <property type="match status" value="1"/>
</dbReference>
<comment type="caution">
    <text evidence="3">The sequence shown here is derived from an EMBL/GenBank/DDBJ whole genome shotgun (WGS) entry which is preliminary data.</text>
</comment>
<protein>
    <submittedName>
        <fullName evidence="3">Peptidoglycan DD-metalloendopeptidase family protein</fullName>
    </submittedName>
</protein>
<feature type="signal peptide" evidence="1">
    <location>
        <begin position="1"/>
        <end position="30"/>
    </location>
</feature>
<dbReference type="CDD" id="cd12797">
    <property type="entry name" value="M23_peptidase"/>
    <property type="match status" value="1"/>
</dbReference>
<dbReference type="PANTHER" id="PTHR21666:SF270">
    <property type="entry name" value="MUREIN HYDROLASE ACTIVATOR ENVC"/>
    <property type="match status" value="1"/>
</dbReference>
<gene>
    <name evidence="3" type="ORF">ACFOY2_02565</name>
</gene>
<dbReference type="Proteomes" id="UP001595851">
    <property type="component" value="Unassembled WGS sequence"/>
</dbReference>
<keyword evidence="4" id="KW-1185">Reference proteome</keyword>
<dbReference type="InterPro" id="IPR050570">
    <property type="entry name" value="Cell_wall_metabolism_enzyme"/>
</dbReference>
<dbReference type="InterPro" id="IPR016047">
    <property type="entry name" value="M23ase_b-sheet_dom"/>
</dbReference>
<sequence length="313" mass="33169">MLSSTIRRAWSVVSLTILVSVGTGLSTADAATYRVTGADSRGLAIQSEPRVGHVIRYVPNGTALNVACQINDGGQVDGKVHKGRPFTTWDRLSDGTWVYDWYMSTPTVGADGYSPGVKRCGATSGVPPVAAGCVDWPASKFLQTPLTRAANSGAGYAWQNGSYYDEGFHKGCGSATTMNQHYALDLGMKLGDPVLAPGGAGTVEYAGWAPSDWRTCGKYVVIDHGGGWWSVVCHLDQVKVRTGQTITDNTIVGTVGGTGGFAPHLHFSLMRNAKITPSGGVYGGQSARPRHMRHLGCTAGHYDHITKGQKVCH</sequence>
<evidence type="ECO:0000313" key="3">
    <source>
        <dbReference type="EMBL" id="MFC4006087.1"/>
    </source>
</evidence>
<evidence type="ECO:0000313" key="4">
    <source>
        <dbReference type="Proteomes" id="UP001595851"/>
    </source>
</evidence>
<dbReference type="InterPro" id="IPR011055">
    <property type="entry name" value="Dup_hybrid_motif"/>
</dbReference>
<feature type="domain" description="M23ase beta-sheet core" evidence="2">
    <location>
        <begin position="180"/>
        <end position="274"/>
    </location>
</feature>
<dbReference type="Gene3D" id="2.70.70.10">
    <property type="entry name" value="Glucose Permease (Domain IIA)"/>
    <property type="match status" value="1"/>
</dbReference>
<reference evidence="4" key="1">
    <citation type="journal article" date="2019" name="Int. J. Syst. Evol. Microbiol.">
        <title>The Global Catalogue of Microorganisms (GCM) 10K type strain sequencing project: providing services to taxonomists for standard genome sequencing and annotation.</title>
        <authorList>
            <consortium name="The Broad Institute Genomics Platform"/>
            <consortium name="The Broad Institute Genome Sequencing Center for Infectious Disease"/>
            <person name="Wu L."/>
            <person name="Ma J."/>
        </authorList>
    </citation>
    <scope>NUCLEOTIDE SEQUENCE [LARGE SCALE GENOMIC DNA]</scope>
    <source>
        <strain evidence="4">TBRC 1276</strain>
    </source>
</reference>
<name>A0ABV8G136_9ACTN</name>
<dbReference type="Pfam" id="PF01551">
    <property type="entry name" value="Peptidase_M23"/>
    <property type="match status" value="1"/>
</dbReference>